<protein>
    <submittedName>
        <fullName evidence="7">Outer membrane protein OmpA</fullName>
    </submittedName>
</protein>
<keyword evidence="3" id="KW-0998">Cell outer membrane</keyword>
<dbReference type="GO" id="GO:0009279">
    <property type="term" value="C:cell outer membrane"/>
    <property type="evidence" value="ECO:0007669"/>
    <property type="project" value="UniProtKB-SubCell"/>
</dbReference>
<dbReference type="PRINTS" id="PR01021">
    <property type="entry name" value="OMPADOMAIN"/>
</dbReference>
<proteinExistence type="predicted"/>
<dbReference type="Pfam" id="PF00691">
    <property type="entry name" value="OmpA"/>
    <property type="match status" value="1"/>
</dbReference>
<feature type="signal peptide" evidence="5">
    <location>
        <begin position="1"/>
        <end position="28"/>
    </location>
</feature>
<dbReference type="CDD" id="cd07185">
    <property type="entry name" value="OmpA_C-like"/>
    <property type="match status" value="1"/>
</dbReference>
<evidence type="ECO:0000256" key="4">
    <source>
        <dbReference type="PROSITE-ProRule" id="PRU00473"/>
    </source>
</evidence>
<evidence type="ECO:0000256" key="5">
    <source>
        <dbReference type="SAM" id="SignalP"/>
    </source>
</evidence>
<keyword evidence="2 4" id="KW-0472">Membrane</keyword>
<feature type="domain" description="OmpA-like" evidence="6">
    <location>
        <begin position="79"/>
        <end position="195"/>
    </location>
</feature>
<sequence>MKNAVRLATTKFTLTLSTFVLLGTFGLAGCSTSVSNPPVADQTASLLDDDNDGVINARDLCTTTASGAEVNNDGCAEIVALNARNELHILFANNSSVIPLSFNGEVRQLSTFMKTFPATRVELKGYASPTGSDTHNIALSQARAASVKSALTRQGVQANRIKIVGFGESEPVIADSQARTEILSRRVTAGVKATEESVVMAWTIYTSK</sequence>
<reference evidence="7 8" key="1">
    <citation type="submission" date="2016-10" db="EMBL/GenBank/DDBJ databases">
        <authorList>
            <person name="de Groot N.N."/>
        </authorList>
    </citation>
    <scope>NUCLEOTIDE SEQUENCE [LARGE SCALE GENOMIC DNA]</scope>
    <source>
        <strain evidence="7 8">DSM 15893</strain>
    </source>
</reference>
<dbReference type="RefSeq" id="WP_017008510.1">
    <property type="nucleotide sequence ID" value="NZ_FOWR01000005.1"/>
</dbReference>
<dbReference type="PANTHER" id="PTHR30329:SF21">
    <property type="entry name" value="LIPOPROTEIN YIAD-RELATED"/>
    <property type="match status" value="1"/>
</dbReference>
<evidence type="ECO:0000313" key="8">
    <source>
        <dbReference type="Proteomes" id="UP000182692"/>
    </source>
</evidence>
<dbReference type="GO" id="GO:0005509">
    <property type="term" value="F:calcium ion binding"/>
    <property type="evidence" value="ECO:0007669"/>
    <property type="project" value="InterPro"/>
</dbReference>
<dbReference type="PANTHER" id="PTHR30329">
    <property type="entry name" value="STATOR ELEMENT OF FLAGELLAR MOTOR COMPLEX"/>
    <property type="match status" value="1"/>
</dbReference>
<dbReference type="PROSITE" id="PS00018">
    <property type="entry name" value="EF_HAND_1"/>
    <property type="match status" value="1"/>
</dbReference>
<dbReference type="AlphaFoldDB" id="A0A1I5L6G3"/>
<evidence type="ECO:0000256" key="3">
    <source>
        <dbReference type="ARBA" id="ARBA00023237"/>
    </source>
</evidence>
<dbReference type="InterPro" id="IPR050330">
    <property type="entry name" value="Bact_OuterMem_StrucFunc"/>
</dbReference>
<evidence type="ECO:0000259" key="6">
    <source>
        <dbReference type="PROSITE" id="PS51123"/>
    </source>
</evidence>
<dbReference type="Gene3D" id="3.30.1330.60">
    <property type="entry name" value="OmpA-like domain"/>
    <property type="match status" value="1"/>
</dbReference>
<dbReference type="OrthoDB" id="9805832at2"/>
<dbReference type="EMBL" id="FOWR01000005">
    <property type="protein sequence ID" value="SFO92929.1"/>
    <property type="molecule type" value="Genomic_DNA"/>
</dbReference>
<dbReference type="STRING" id="1121869.SAMN03084138_00839"/>
<keyword evidence="5" id="KW-0732">Signal</keyword>
<dbReference type="PROSITE" id="PS51123">
    <property type="entry name" value="OMPA_2"/>
    <property type="match status" value="1"/>
</dbReference>
<dbReference type="GeneID" id="35872436"/>
<name>A0A1I5L6G3_9GAMM</name>
<dbReference type="SUPFAM" id="SSF103088">
    <property type="entry name" value="OmpA-like"/>
    <property type="match status" value="1"/>
</dbReference>
<dbReference type="InterPro" id="IPR006664">
    <property type="entry name" value="OMP_bac"/>
</dbReference>
<dbReference type="PROSITE" id="PS51257">
    <property type="entry name" value="PROKAR_LIPOPROTEIN"/>
    <property type="match status" value="1"/>
</dbReference>
<dbReference type="Proteomes" id="UP000182692">
    <property type="component" value="Unassembled WGS sequence"/>
</dbReference>
<dbReference type="SUPFAM" id="SSF103647">
    <property type="entry name" value="TSP type-3 repeat"/>
    <property type="match status" value="1"/>
</dbReference>
<organism evidence="7 8">
    <name type="scientific">Enterovibrio norvegicus DSM 15893</name>
    <dbReference type="NCBI Taxonomy" id="1121869"/>
    <lineage>
        <taxon>Bacteria</taxon>
        <taxon>Pseudomonadati</taxon>
        <taxon>Pseudomonadota</taxon>
        <taxon>Gammaproteobacteria</taxon>
        <taxon>Vibrionales</taxon>
        <taxon>Vibrionaceae</taxon>
        <taxon>Enterovibrio</taxon>
    </lineage>
</organism>
<accession>A0A1I5L6G3</accession>
<dbReference type="InterPro" id="IPR018247">
    <property type="entry name" value="EF_Hand_1_Ca_BS"/>
</dbReference>
<evidence type="ECO:0000256" key="2">
    <source>
        <dbReference type="ARBA" id="ARBA00023136"/>
    </source>
</evidence>
<dbReference type="InterPro" id="IPR006665">
    <property type="entry name" value="OmpA-like"/>
</dbReference>
<comment type="subcellular location">
    <subcellularLocation>
        <location evidence="1">Cell outer membrane</location>
    </subcellularLocation>
</comment>
<dbReference type="InterPro" id="IPR036737">
    <property type="entry name" value="OmpA-like_sf"/>
</dbReference>
<feature type="chain" id="PRO_5010329556" evidence="5">
    <location>
        <begin position="29"/>
        <end position="208"/>
    </location>
</feature>
<evidence type="ECO:0000313" key="7">
    <source>
        <dbReference type="EMBL" id="SFO92929.1"/>
    </source>
</evidence>
<evidence type="ECO:0000256" key="1">
    <source>
        <dbReference type="ARBA" id="ARBA00004442"/>
    </source>
</evidence>
<dbReference type="InterPro" id="IPR028974">
    <property type="entry name" value="TSP_type-3_rpt"/>
</dbReference>
<gene>
    <name evidence="7" type="ORF">SAMN03084138_00839</name>
</gene>